<evidence type="ECO:0000256" key="10">
    <source>
        <dbReference type="ARBA" id="ARBA00023136"/>
    </source>
</evidence>
<organism evidence="16">
    <name type="scientific">Octopus bimaculoides</name>
    <name type="common">California two-spotted octopus</name>
    <dbReference type="NCBI Taxonomy" id="37653"/>
    <lineage>
        <taxon>Eukaryota</taxon>
        <taxon>Metazoa</taxon>
        <taxon>Spiralia</taxon>
        <taxon>Lophotrochozoa</taxon>
        <taxon>Mollusca</taxon>
        <taxon>Cephalopoda</taxon>
        <taxon>Coleoidea</taxon>
        <taxon>Octopodiformes</taxon>
        <taxon>Octopoda</taxon>
        <taxon>Incirrata</taxon>
        <taxon>Octopodidae</taxon>
        <taxon>Octopus</taxon>
    </lineage>
</organism>
<dbReference type="FunFam" id="1.10.287.70:FF:000028">
    <property type="entry name" value="potassium voltage-gated channel subfamily D member 3"/>
    <property type="match status" value="1"/>
</dbReference>
<keyword evidence="5" id="KW-0631">Potassium channel</keyword>
<comment type="subcellular location">
    <subcellularLocation>
        <location evidence="1">Membrane</location>
        <topology evidence="1">Multi-pass membrane protein</topology>
    </subcellularLocation>
</comment>
<reference evidence="16" key="1">
    <citation type="submission" date="2015-07" db="EMBL/GenBank/DDBJ databases">
        <title>MeaNS - Measles Nucleotide Surveillance Program.</title>
        <authorList>
            <person name="Tran T."/>
            <person name="Druce J."/>
        </authorList>
    </citation>
    <scope>NUCLEOTIDE SEQUENCE</scope>
    <source>
        <strain evidence="16">UCB-OBI-ISO-001</strain>
        <tissue evidence="16">Gonad</tissue>
    </source>
</reference>
<evidence type="ECO:0000259" key="15">
    <source>
        <dbReference type="Pfam" id="PF02214"/>
    </source>
</evidence>
<feature type="transmembrane region" description="Helical" evidence="13">
    <location>
        <begin position="253"/>
        <end position="271"/>
    </location>
</feature>
<dbReference type="PRINTS" id="PR00169">
    <property type="entry name" value="KCHANNEL"/>
</dbReference>
<evidence type="ECO:0000256" key="1">
    <source>
        <dbReference type="ARBA" id="ARBA00004141"/>
    </source>
</evidence>
<evidence type="ECO:0000256" key="13">
    <source>
        <dbReference type="SAM" id="Phobius"/>
    </source>
</evidence>
<evidence type="ECO:0000256" key="2">
    <source>
        <dbReference type="ARBA" id="ARBA00022448"/>
    </source>
</evidence>
<feature type="region of interest" description="Disordered" evidence="12">
    <location>
        <begin position="468"/>
        <end position="506"/>
    </location>
</feature>
<dbReference type="InterPro" id="IPR005821">
    <property type="entry name" value="Ion_trans_dom"/>
</dbReference>
<feature type="transmembrane region" description="Helical" evidence="13">
    <location>
        <begin position="356"/>
        <end position="376"/>
    </location>
</feature>
<keyword evidence="11" id="KW-0407">Ion channel</keyword>
<evidence type="ECO:0008006" key="17">
    <source>
        <dbReference type="Google" id="ProtNLM"/>
    </source>
</evidence>
<dbReference type="InterPro" id="IPR003974">
    <property type="entry name" value="K_chnl_volt-dep_Kv3"/>
</dbReference>
<dbReference type="GO" id="GO:0001508">
    <property type="term" value="P:action potential"/>
    <property type="evidence" value="ECO:0007669"/>
    <property type="project" value="TreeGrafter"/>
</dbReference>
<evidence type="ECO:0000256" key="12">
    <source>
        <dbReference type="SAM" id="MobiDB-lite"/>
    </source>
</evidence>
<dbReference type="SUPFAM" id="SSF81324">
    <property type="entry name" value="Voltage-gated potassium channels"/>
    <property type="match status" value="1"/>
</dbReference>
<feature type="domain" description="Ion transport" evidence="14">
    <location>
        <begin position="199"/>
        <end position="436"/>
    </location>
</feature>
<keyword evidence="3" id="KW-0633">Potassium transport</keyword>
<evidence type="ECO:0000256" key="11">
    <source>
        <dbReference type="ARBA" id="ARBA00023303"/>
    </source>
</evidence>
<dbReference type="PRINTS" id="PR01498">
    <property type="entry name" value="SHAWCHANNEL"/>
</dbReference>
<dbReference type="AlphaFoldDB" id="A0A0L8HTU3"/>
<dbReference type="Gene3D" id="1.20.120.350">
    <property type="entry name" value="Voltage-gated potassium channels. Chain C"/>
    <property type="match status" value="1"/>
</dbReference>
<dbReference type="PANTHER" id="PTHR11537">
    <property type="entry name" value="VOLTAGE-GATED POTASSIUM CHANNEL"/>
    <property type="match status" value="1"/>
</dbReference>
<evidence type="ECO:0000256" key="3">
    <source>
        <dbReference type="ARBA" id="ARBA00022538"/>
    </source>
</evidence>
<dbReference type="InterPro" id="IPR027359">
    <property type="entry name" value="Volt_channel_dom_sf"/>
</dbReference>
<dbReference type="Gene3D" id="1.10.287.70">
    <property type="match status" value="1"/>
</dbReference>
<dbReference type="Pfam" id="PF02214">
    <property type="entry name" value="BTB_2"/>
    <property type="match status" value="1"/>
</dbReference>
<dbReference type="InterPro" id="IPR011333">
    <property type="entry name" value="SKP1/BTB/POZ_sf"/>
</dbReference>
<feature type="compositionally biased region" description="Basic and acidic residues" evidence="12">
    <location>
        <begin position="468"/>
        <end position="491"/>
    </location>
</feature>
<feature type="transmembrane region" description="Helical" evidence="13">
    <location>
        <begin position="382"/>
        <end position="401"/>
    </location>
</feature>
<dbReference type="EMBL" id="KQ417300">
    <property type="protein sequence ID" value="KOF92643.1"/>
    <property type="molecule type" value="Genomic_DNA"/>
</dbReference>
<dbReference type="InterPro" id="IPR003131">
    <property type="entry name" value="T1-type_BTB"/>
</dbReference>
<evidence type="ECO:0000256" key="7">
    <source>
        <dbReference type="ARBA" id="ARBA00022958"/>
    </source>
</evidence>
<feature type="transmembrane region" description="Helical" evidence="13">
    <location>
        <begin position="283"/>
        <end position="304"/>
    </location>
</feature>
<keyword evidence="9" id="KW-0406">Ion transport</keyword>
<dbReference type="SUPFAM" id="SSF54695">
    <property type="entry name" value="POZ domain"/>
    <property type="match status" value="1"/>
</dbReference>
<evidence type="ECO:0000256" key="8">
    <source>
        <dbReference type="ARBA" id="ARBA00022989"/>
    </source>
</evidence>
<keyword evidence="8 13" id="KW-1133">Transmembrane helix</keyword>
<dbReference type="EMBL" id="KQ417300">
    <property type="protein sequence ID" value="KOF92644.1"/>
    <property type="molecule type" value="Genomic_DNA"/>
</dbReference>
<evidence type="ECO:0000259" key="14">
    <source>
        <dbReference type="Pfam" id="PF00520"/>
    </source>
</evidence>
<dbReference type="InterPro" id="IPR003968">
    <property type="entry name" value="K_chnl_volt-dep_Kv"/>
</dbReference>
<feature type="domain" description="Potassium channel tetramerisation-type BTB" evidence="15">
    <location>
        <begin position="49"/>
        <end position="139"/>
    </location>
</feature>
<keyword evidence="10 13" id="KW-0472">Membrane</keyword>
<gene>
    <name evidence="16" type="ORF">OCBIM_22006158mg</name>
</gene>
<dbReference type="GO" id="GO:0008076">
    <property type="term" value="C:voltage-gated potassium channel complex"/>
    <property type="evidence" value="ECO:0007669"/>
    <property type="project" value="InterPro"/>
</dbReference>
<feature type="transmembrane region" description="Helical" evidence="13">
    <location>
        <begin position="408"/>
        <end position="433"/>
    </location>
</feature>
<dbReference type="InterPro" id="IPR028325">
    <property type="entry name" value="VG_K_chnl"/>
</dbReference>
<feature type="transmembrane region" description="Helical" evidence="13">
    <location>
        <begin position="200"/>
        <end position="219"/>
    </location>
</feature>
<name>A0A0L8HTU3_OCTBM</name>
<evidence type="ECO:0000313" key="16">
    <source>
        <dbReference type="EMBL" id="KOF92643.1"/>
    </source>
</evidence>
<dbReference type="GO" id="GO:0005249">
    <property type="term" value="F:voltage-gated potassium channel activity"/>
    <property type="evidence" value="ECO:0007669"/>
    <property type="project" value="InterPro"/>
</dbReference>
<keyword evidence="6" id="KW-0851">Voltage-gated channel</keyword>
<evidence type="ECO:0000256" key="9">
    <source>
        <dbReference type="ARBA" id="ARBA00023065"/>
    </source>
</evidence>
<sequence>MTEQMNDSEAMPATKGLKRPALAALIPGTKYDPKTFEVSAASDPEAPTVVFNIRGTIFETYRSNLYRKNLSNLSNEEFLTQFYRVTPNDYFFDRDPSLFSSVLEYQRTGVLHIPVNVCGKVARQELEFWGIDESRIEKCCWSTFDSWNSTYDALKQLEEAQTRTFNQYTEKKIAEMKFGRFRAAIWNFLSNPRSSHGAKIYSTITITFIILSVISFIVVTHPCCRVKGDRDFFGILHLNKTSEREFTSMPHPAFILIDLICLIFFTCDLIIKYFSYPNRRRFLFNALNLVDIASLVPDYVAIFISTTLEATKANEVMHYVNVLALFRSLRIFRLVRYVPGLWILLYTFKASIWDLLLMNGFMMVGMIVFATLIYHAEDDNFTNIPIGLWWALVTMTTVGYGDMFPSNFFGYIIGSVCAITGVLMVAFTVPIIVNNFLMYYTYYTHIQSKQELERRMARIHKRDDNIEKNENVDVEKNEDVDVEKNEDVDVERNEDDNVEKIEKDDK</sequence>
<dbReference type="GO" id="GO:0051260">
    <property type="term" value="P:protein homooligomerization"/>
    <property type="evidence" value="ECO:0007669"/>
    <property type="project" value="InterPro"/>
</dbReference>
<keyword evidence="2" id="KW-0813">Transport</keyword>
<protein>
    <recommendedName>
        <fullName evidence="17">BTB domain-containing protein</fullName>
    </recommendedName>
</protein>
<keyword evidence="4 13" id="KW-0812">Transmembrane</keyword>
<dbReference type="EMBL" id="KQ417300">
    <property type="protein sequence ID" value="KOF92646.1"/>
    <property type="molecule type" value="Genomic_DNA"/>
</dbReference>
<dbReference type="PRINTS" id="PR01491">
    <property type="entry name" value="KVCHANNEL"/>
</dbReference>
<dbReference type="PANTHER" id="PTHR11537:SF254">
    <property type="entry name" value="POTASSIUM VOLTAGE-GATED CHANNEL PROTEIN SHAB"/>
    <property type="match status" value="1"/>
</dbReference>
<evidence type="ECO:0000256" key="4">
    <source>
        <dbReference type="ARBA" id="ARBA00022692"/>
    </source>
</evidence>
<dbReference type="Gene3D" id="3.30.710.10">
    <property type="entry name" value="Potassium Channel Kv1.1, Chain A"/>
    <property type="match status" value="1"/>
</dbReference>
<evidence type="ECO:0000256" key="5">
    <source>
        <dbReference type="ARBA" id="ARBA00022826"/>
    </source>
</evidence>
<keyword evidence="7" id="KW-0630">Potassium</keyword>
<dbReference type="OrthoDB" id="10025005at2759"/>
<evidence type="ECO:0000256" key="6">
    <source>
        <dbReference type="ARBA" id="ARBA00022882"/>
    </source>
</evidence>
<proteinExistence type="predicted"/>
<accession>A0A0L8HTU3</accession>
<dbReference type="Pfam" id="PF00520">
    <property type="entry name" value="Ion_trans"/>
    <property type="match status" value="1"/>
</dbReference>